<dbReference type="EMBL" id="FUYN01000001">
    <property type="protein sequence ID" value="SKB26202.1"/>
    <property type="molecule type" value="Genomic_DNA"/>
</dbReference>
<feature type="domain" description="DUF2179" evidence="7">
    <location>
        <begin position="113"/>
        <end position="165"/>
    </location>
</feature>
<dbReference type="RefSeq" id="WP_079588381.1">
    <property type="nucleotide sequence ID" value="NZ_CP154629.1"/>
</dbReference>
<dbReference type="HAMAP" id="MF_01515">
    <property type="entry name" value="UPF0316"/>
    <property type="match status" value="1"/>
</dbReference>
<dbReference type="Pfam" id="PF18955">
    <property type="entry name" value="DUF5698"/>
    <property type="match status" value="1"/>
</dbReference>
<feature type="domain" description="DUF5698" evidence="8">
    <location>
        <begin position="23"/>
        <end position="79"/>
    </location>
</feature>
<dbReference type="AlphaFoldDB" id="A0A1T4ZTX5"/>
<protein>
    <recommendedName>
        <fullName evidence="6">UPF0316 protein SAMN02745120_0391</fullName>
    </recommendedName>
</protein>
<evidence type="ECO:0000256" key="4">
    <source>
        <dbReference type="ARBA" id="ARBA00022989"/>
    </source>
</evidence>
<reference evidence="10" key="1">
    <citation type="submission" date="2017-02" db="EMBL/GenBank/DDBJ databases">
        <authorList>
            <person name="Varghese N."/>
            <person name="Submissions S."/>
        </authorList>
    </citation>
    <scope>NUCLEOTIDE SEQUENCE [LARGE SCALE GENOMIC DNA]</scope>
    <source>
        <strain evidence="10">ATCC 35199</strain>
    </source>
</reference>
<evidence type="ECO:0000259" key="8">
    <source>
        <dbReference type="Pfam" id="PF18955"/>
    </source>
</evidence>
<proteinExistence type="inferred from homology"/>
<name>A0A1T4ZTX5_9FIRM</name>
<dbReference type="CDD" id="cd16381">
    <property type="entry name" value="YitT_C_like_1"/>
    <property type="match status" value="1"/>
</dbReference>
<evidence type="ECO:0000256" key="1">
    <source>
        <dbReference type="ARBA" id="ARBA00004651"/>
    </source>
</evidence>
<keyword evidence="10" id="KW-1185">Reference proteome</keyword>
<evidence type="ECO:0000256" key="3">
    <source>
        <dbReference type="ARBA" id="ARBA00022692"/>
    </source>
</evidence>
<dbReference type="PANTHER" id="PTHR40060:SF1">
    <property type="entry name" value="UPF0316 PROTEIN YEBE"/>
    <property type="match status" value="1"/>
</dbReference>
<dbReference type="Proteomes" id="UP000243406">
    <property type="component" value="Unassembled WGS sequence"/>
</dbReference>
<dbReference type="InterPro" id="IPR019264">
    <property type="entry name" value="DUF2179"/>
</dbReference>
<comment type="subcellular location">
    <subcellularLocation>
        <location evidence="1 6">Cell membrane</location>
        <topology evidence="1 6">Multi-pass membrane protein</topology>
    </subcellularLocation>
</comment>
<keyword evidence="2 6" id="KW-1003">Cell membrane</keyword>
<keyword evidence="4 6" id="KW-1133">Transmembrane helix</keyword>
<dbReference type="InterPro" id="IPR022930">
    <property type="entry name" value="UPF0316"/>
</dbReference>
<evidence type="ECO:0000256" key="5">
    <source>
        <dbReference type="ARBA" id="ARBA00023136"/>
    </source>
</evidence>
<evidence type="ECO:0000259" key="7">
    <source>
        <dbReference type="Pfam" id="PF10035"/>
    </source>
</evidence>
<organism evidence="9 10">
    <name type="scientific">Acetoanaerobium noterae</name>
    <dbReference type="NCBI Taxonomy" id="745369"/>
    <lineage>
        <taxon>Bacteria</taxon>
        <taxon>Bacillati</taxon>
        <taxon>Bacillota</taxon>
        <taxon>Clostridia</taxon>
        <taxon>Peptostreptococcales</taxon>
        <taxon>Filifactoraceae</taxon>
        <taxon>Acetoanaerobium</taxon>
    </lineage>
</organism>
<comment type="similarity">
    <text evidence="6">Belongs to the UPF0316 family.</text>
</comment>
<dbReference type="InterPro" id="IPR044035">
    <property type="entry name" value="DUF5698"/>
</dbReference>
<evidence type="ECO:0000256" key="6">
    <source>
        <dbReference type="HAMAP-Rule" id="MF_01515"/>
    </source>
</evidence>
<gene>
    <name evidence="9" type="ORF">SAMN02745120_0391</name>
</gene>
<evidence type="ECO:0000313" key="9">
    <source>
        <dbReference type="EMBL" id="SKB26202.1"/>
    </source>
</evidence>
<keyword evidence="3 6" id="KW-0812">Transmembrane</keyword>
<dbReference type="Pfam" id="PF10035">
    <property type="entry name" value="DUF2179"/>
    <property type="match status" value="1"/>
</dbReference>
<dbReference type="OrthoDB" id="48231at2"/>
<dbReference type="PANTHER" id="PTHR40060">
    <property type="entry name" value="UPF0316 PROTEIN YEBE"/>
    <property type="match status" value="1"/>
</dbReference>
<evidence type="ECO:0000256" key="2">
    <source>
        <dbReference type="ARBA" id="ARBA00022475"/>
    </source>
</evidence>
<evidence type="ECO:0000313" key="10">
    <source>
        <dbReference type="Proteomes" id="UP000243406"/>
    </source>
</evidence>
<sequence length="179" mass="20362">MATVILNMILIIVLRICDVSLATTRTILLTKGKSNIAALIGFFEVIVYMKVLGDVVSQLDKWWYLLAYATGFSLGNLIGAKLEHRLAFGDAQMRLIIREEYRYIVDELREKGFGVTVFKGEGREGERLMVLITLKRKRVKEVYDYLKEKDINVFVSVNDITSYSGGVMHPRAVNPNNRV</sequence>
<accession>A0A1T4ZTX5</accession>
<dbReference type="GO" id="GO:0005886">
    <property type="term" value="C:plasma membrane"/>
    <property type="evidence" value="ECO:0007669"/>
    <property type="project" value="UniProtKB-SubCell"/>
</dbReference>
<keyword evidence="5 6" id="KW-0472">Membrane</keyword>